<evidence type="ECO:0000256" key="5">
    <source>
        <dbReference type="ARBA" id="ARBA00022989"/>
    </source>
</evidence>
<dbReference type="PROSITE" id="PS01246">
    <property type="entry name" value="UPF0003"/>
    <property type="match status" value="1"/>
</dbReference>
<feature type="transmembrane region" description="Helical" evidence="8">
    <location>
        <begin position="558"/>
        <end position="577"/>
    </location>
</feature>
<feature type="transmembrane region" description="Helical" evidence="8">
    <location>
        <begin position="468"/>
        <end position="492"/>
    </location>
</feature>
<feature type="transmembrane region" description="Helical" evidence="8">
    <location>
        <begin position="278"/>
        <end position="298"/>
    </location>
</feature>
<feature type="domain" description="Mechanosensitive ion channel MscS" evidence="9">
    <location>
        <begin position="603"/>
        <end position="670"/>
    </location>
</feature>
<keyword evidence="5 8" id="KW-1133">Transmembrane helix</keyword>
<evidence type="ECO:0000313" key="12">
    <source>
        <dbReference type="EMBL" id="QOL83092.1"/>
    </source>
</evidence>
<proteinExistence type="inferred from homology"/>
<reference evidence="12 13" key="1">
    <citation type="submission" date="2019-10" db="EMBL/GenBank/DDBJ databases">
        <title>Pseudopuniceibacterium sp. HQ09 islated from Antarctica.</title>
        <authorList>
            <person name="Liao L."/>
            <person name="Su S."/>
            <person name="Chen B."/>
            <person name="Yu Y."/>
        </authorList>
    </citation>
    <scope>NUCLEOTIDE SEQUENCE [LARGE SCALE GENOMIC DNA]</scope>
    <source>
        <strain evidence="12 13">HQ09</strain>
    </source>
</reference>
<dbReference type="InterPro" id="IPR010920">
    <property type="entry name" value="LSM_dom_sf"/>
</dbReference>
<feature type="domain" description="DUF3772" evidence="10">
    <location>
        <begin position="133"/>
        <end position="189"/>
    </location>
</feature>
<evidence type="ECO:0000259" key="11">
    <source>
        <dbReference type="Pfam" id="PF21082"/>
    </source>
</evidence>
<dbReference type="Gene3D" id="1.10.287.1260">
    <property type="match status" value="1"/>
</dbReference>
<name>A0A7L9WT91_9RHOB</name>
<evidence type="ECO:0000256" key="2">
    <source>
        <dbReference type="ARBA" id="ARBA00008017"/>
    </source>
</evidence>
<dbReference type="GO" id="GO:0005886">
    <property type="term" value="C:plasma membrane"/>
    <property type="evidence" value="ECO:0007669"/>
    <property type="project" value="UniProtKB-SubCell"/>
</dbReference>
<keyword evidence="6 8" id="KW-0472">Membrane</keyword>
<feature type="transmembrane region" description="Helical" evidence="8">
    <location>
        <begin position="209"/>
        <end position="226"/>
    </location>
</feature>
<feature type="domain" description="Mechanosensitive ion channel MscS C-terminal" evidence="11">
    <location>
        <begin position="679"/>
        <end position="760"/>
    </location>
</feature>
<dbReference type="KEGG" id="pshq:F3W81_04225"/>
<feature type="transmembrane region" description="Helical" evidence="8">
    <location>
        <begin position="583"/>
        <end position="605"/>
    </location>
</feature>
<evidence type="ECO:0000259" key="9">
    <source>
        <dbReference type="Pfam" id="PF00924"/>
    </source>
</evidence>
<evidence type="ECO:0000256" key="4">
    <source>
        <dbReference type="ARBA" id="ARBA00022692"/>
    </source>
</evidence>
<dbReference type="EMBL" id="CP045201">
    <property type="protein sequence ID" value="QOL83092.1"/>
    <property type="molecule type" value="Genomic_DNA"/>
</dbReference>
<dbReference type="Gene3D" id="3.30.70.100">
    <property type="match status" value="1"/>
</dbReference>
<keyword evidence="13" id="KW-1185">Reference proteome</keyword>
<dbReference type="InterPro" id="IPR049278">
    <property type="entry name" value="MS_channel_C"/>
</dbReference>
<feature type="compositionally biased region" description="Low complexity" evidence="7">
    <location>
        <begin position="781"/>
        <end position="797"/>
    </location>
</feature>
<keyword evidence="3" id="KW-1003">Cell membrane</keyword>
<keyword evidence="4 8" id="KW-0812">Transmembrane</keyword>
<accession>A0A7L9WT91</accession>
<feature type="transmembrane region" description="Helical" evidence="8">
    <location>
        <begin position="247"/>
        <end position="272"/>
    </location>
</feature>
<dbReference type="InterPro" id="IPR023408">
    <property type="entry name" value="MscS_beta-dom_sf"/>
</dbReference>
<dbReference type="InterPro" id="IPR022249">
    <property type="entry name" value="DUF3772"/>
</dbReference>
<gene>
    <name evidence="12" type="ORF">F3W81_04225</name>
</gene>
<evidence type="ECO:0000259" key="10">
    <source>
        <dbReference type="Pfam" id="PF12607"/>
    </source>
</evidence>
<evidence type="ECO:0000313" key="13">
    <source>
        <dbReference type="Proteomes" id="UP000594118"/>
    </source>
</evidence>
<dbReference type="Pfam" id="PF21082">
    <property type="entry name" value="MS_channel_3rd"/>
    <property type="match status" value="1"/>
</dbReference>
<feature type="transmembrane region" description="Helical" evidence="8">
    <location>
        <begin position="360"/>
        <end position="381"/>
    </location>
</feature>
<feature type="transmembrane region" description="Helical" evidence="8">
    <location>
        <begin position="430"/>
        <end position="447"/>
    </location>
</feature>
<dbReference type="InterPro" id="IPR006686">
    <property type="entry name" value="MscS_channel_CS"/>
</dbReference>
<dbReference type="Proteomes" id="UP000594118">
    <property type="component" value="Chromosome"/>
</dbReference>
<evidence type="ECO:0000256" key="8">
    <source>
        <dbReference type="SAM" id="Phobius"/>
    </source>
</evidence>
<feature type="region of interest" description="Disordered" evidence="7">
    <location>
        <begin position="778"/>
        <end position="832"/>
    </location>
</feature>
<organism evidence="12 13">
    <name type="scientific">Pseudooceanicola spongiae</name>
    <dbReference type="NCBI Taxonomy" id="2613965"/>
    <lineage>
        <taxon>Bacteria</taxon>
        <taxon>Pseudomonadati</taxon>
        <taxon>Pseudomonadota</taxon>
        <taxon>Alphaproteobacteria</taxon>
        <taxon>Rhodobacterales</taxon>
        <taxon>Paracoccaceae</taxon>
        <taxon>Pseudooceanicola</taxon>
    </lineage>
</organism>
<dbReference type="Pfam" id="PF00924">
    <property type="entry name" value="MS_channel_2nd"/>
    <property type="match status" value="1"/>
</dbReference>
<dbReference type="InterPro" id="IPR052702">
    <property type="entry name" value="MscS-like_channel"/>
</dbReference>
<sequence length="832" mass="89420">MASFILALIAGPGAGVLSPGTAYAQTDAAVTSSAPLTDADYKEWEKVADRAEEAIQANRVSDAALEELRVELVDWRARFDANHTDTSAAASAVQAQLDTLGAPPAEGQEEAPEIASQRASLNDKLAEIQAPSRRAELAHSQADALVRSIDSMLRARQTDALLELGPAPIDPTKWPTAVTDLSSYVVSMAEGAREAWGNQKKRDAFVKNLPVLLGLVALALLLVLRGRSWFERLAFRLVAKDRSAARWLISFVVSLGQFIIPTGGAFMIAGAITGSGVAGASIDALAPALPAALFQLFFSRWIGNNIFPQSETGDLPLELSTAQRREGRLYALAFGILLAADTLLSAAGTAAGWDAATHNVLHFPIVALIGLFLLRISRFMVVHARADQSESEDRSFRRHLIILLARVVSVMAIVGPLLAAVGYFKVGSSFSIQTLQSLMLIALLMGLQKLTEELYVLITRDRAGVADALWPVLAGFVFALMSLPVFSLIWGARATDLAEIWSEFKGGFSIGETHISPGDFVTFVIVFGIGYAFTRVIQGALKTTVLPKTKLDIGGQNAVVSGLGYIGMFLAALTAITTAGIDLSSLAIVAGALSVGVGFGLRTIVENFVSGIILLVERPISEGDWIEAGGQMGFVRNISVRSTRIETFDRTDVIVPNADLISGVVTNWTRGNMIGRLIVKVGVAYGNDTRRVQDILQEIAEAQPLVLLNPPPGIIFNGFGSDSLDFEMRMILRDITQMLVVQTEVNHQIAERFKAEGIEIPFSQRDIWLRNPETLFQGKGPVSVSPPEEPASKPAPVAHHDHSPTGERAPAHMRDRDTDHDGDTDGDGDADR</sequence>
<dbReference type="Pfam" id="PF12607">
    <property type="entry name" value="DUF3772"/>
    <property type="match status" value="1"/>
</dbReference>
<protein>
    <submittedName>
        <fullName evidence="12">DUF3772 domain-containing protein</fullName>
    </submittedName>
</protein>
<dbReference type="Gene3D" id="2.30.30.60">
    <property type="match status" value="1"/>
</dbReference>
<dbReference type="SUPFAM" id="SSF82689">
    <property type="entry name" value="Mechanosensitive channel protein MscS (YggB), C-terminal domain"/>
    <property type="match status" value="1"/>
</dbReference>
<dbReference type="GO" id="GO:0008381">
    <property type="term" value="F:mechanosensitive monoatomic ion channel activity"/>
    <property type="evidence" value="ECO:0007669"/>
    <property type="project" value="UniProtKB-ARBA"/>
</dbReference>
<evidence type="ECO:0000256" key="3">
    <source>
        <dbReference type="ARBA" id="ARBA00022475"/>
    </source>
</evidence>
<dbReference type="InterPro" id="IPR011066">
    <property type="entry name" value="MscS_channel_C_sf"/>
</dbReference>
<comment type="similarity">
    <text evidence="2">Belongs to the MscS (TC 1.A.23) family.</text>
</comment>
<dbReference type="PANTHER" id="PTHR30347:SF1">
    <property type="entry name" value="MECHANOSENSITIVE CHANNEL MSCK"/>
    <property type="match status" value="1"/>
</dbReference>
<feature type="compositionally biased region" description="Basic and acidic residues" evidence="7">
    <location>
        <begin position="798"/>
        <end position="832"/>
    </location>
</feature>
<evidence type="ECO:0000256" key="7">
    <source>
        <dbReference type="SAM" id="MobiDB-lite"/>
    </source>
</evidence>
<evidence type="ECO:0000256" key="1">
    <source>
        <dbReference type="ARBA" id="ARBA00004651"/>
    </source>
</evidence>
<dbReference type="InterPro" id="IPR011014">
    <property type="entry name" value="MscS_channel_TM-2"/>
</dbReference>
<dbReference type="SUPFAM" id="SSF82861">
    <property type="entry name" value="Mechanosensitive channel protein MscS (YggB), transmembrane region"/>
    <property type="match status" value="1"/>
</dbReference>
<dbReference type="SUPFAM" id="SSF50182">
    <property type="entry name" value="Sm-like ribonucleoproteins"/>
    <property type="match status" value="1"/>
</dbReference>
<feature type="transmembrane region" description="Helical" evidence="8">
    <location>
        <begin position="329"/>
        <end position="348"/>
    </location>
</feature>
<comment type="subcellular location">
    <subcellularLocation>
        <location evidence="1">Cell membrane</location>
        <topology evidence="1">Multi-pass membrane protein</topology>
    </subcellularLocation>
</comment>
<feature type="transmembrane region" description="Helical" evidence="8">
    <location>
        <begin position="520"/>
        <end position="537"/>
    </location>
</feature>
<evidence type="ECO:0000256" key="6">
    <source>
        <dbReference type="ARBA" id="ARBA00023136"/>
    </source>
</evidence>
<dbReference type="InterPro" id="IPR006685">
    <property type="entry name" value="MscS_channel_2nd"/>
</dbReference>
<dbReference type="PANTHER" id="PTHR30347">
    <property type="entry name" value="POTASSIUM CHANNEL RELATED"/>
    <property type="match status" value="1"/>
</dbReference>
<dbReference type="AlphaFoldDB" id="A0A7L9WT91"/>
<feature type="transmembrane region" description="Helical" evidence="8">
    <location>
        <begin position="401"/>
        <end position="424"/>
    </location>
</feature>